<reference evidence="2" key="1">
    <citation type="submission" date="2021-01" db="EMBL/GenBank/DDBJ databases">
        <title>Whole genome shotgun sequence of Actinoplanes rishiriensis NBRC 108556.</title>
        <authorList>
            <person name="Komaki H."/>
            <person name="Tamura T."/>
        </authorList>
    </citation>
    <scope>NUCLEOTIDE SEQUENCE</scope>
    <source>
        <strain evidence="2">NBRC 108556</strain>
    </source>
</reference>
<evidence type="ECO:0000313" key="2">
    <source>
        <dbReference type="EMBL" id="GIE98554.1"/>
    </source>
</evidence>
<evidence type="ECO:0000313" key="3">
    <source>
        <dbReference type="Proteomes" id="UP000636960"/>
    </source>
</evidence>
<comment type="caution">
    <text evidence="2">The sequence shown here is derived from an EMBL/GenBank/DDBJ whole genome shotgun (WGS) entry which is preliminary data.</text>
</comment>
<gene>
    <name evidence="2" type="ORF">Ari01nite_60190</name>
</gene>
<feature type="region of interest" description="Disordered" evidence="1">
    <location>
        <begin position="1"/>
        <end position="37"/>
    </location>
</feature>
<name>A0A919K4C8_9ACTN</name>
<evidence type="ECO:0000256" key="1">
    <source>
        <dbReference type="SAM" id="MobiDB-lite"/>
    </source>
</evidence>
<accession>A0A919K4C8</accession>
<feature type="region of interest" description="Disordered" evidence="1">
    <location>
        <begin position="54"/>
        <end position="106"/>
    </location>
</feature>
<dbReference type="AlphaFoldDB" id="A0A919K4C8"/>
<keyword evidence="3" id="KW-1185">Reference proteome</keyword>
<dbReference type="Proteomes" id="UP000636960">
    <property type="component" value="Unassembled WGS sequence"/>
</dbReference>
<organism evidence="2 3">
    <name type="scientific">Paractinoplanes rishiriensis</name>
    <dbReference type="NCBI Taxonomy" id="1050105"/>
    <lineage>
        <taxon>Bacteria</taxon>
        <taxon>Bacillati</taxon>
        <taxon>Actinomycetota</taxon>
        <taxon>Actinomycetes</taxon>
        <taxon>Micromonosporales</taxon>
        <taxon>Micromonosporaceae</taxon>
        <taxon>Paractinoplanes</taxon>
    </lineage>
</organism>
<proteinExistence type="predicted"/>
<dbReference type="EMBL" id="BOMV01000063">
    <property type="protein sequence ID" value="GIE98554.1"/>
    <property type="molecule type" value="Genomic_DNA"/>
</dbReference>
<sequence length="106" mass="10580">MQGGPVDAVRAVGDVEPGQPATAVGADAAGGRLGAGGPDRVADAECVEGAHRVRHQGEAGAGPAQRRCLFPDGDLPAGADQRQRGGQPTDAGTDDDCGSHARILQM</sequence>
<protein>
    <submittedName>
        <fullName evidence="2">Uncharacterized protein</fullName>
    </submittedName>
</protein>